<organism evidence="13 14">
    <name type="scientific">Conger conger</name>
    <name type="common">Conger eel</name>
    <name type="synonym">Muraena conger</name>
    <dbReference type="NCBI Taxonomy" id="82655"/>
    <lineage>
        <taxon>Eukaryota</taxon>
        <taxon>Metazoa</taxon>
        <taxon>Chordata</taxon>
        <taxon>Craniata</taxon>
        <taxon>Vertebrata</taxon>
        <taxon>Euteleostomi</taxon>
        <taxon>Actinopterygii</taxon>
        <taxon>Neopterygii</taxon>
        <taxon>Teleostei</taxon>
        <taxon>Anguilliformes</taxon>
        <taxon>Congridae</taxon>
        <taxon>Conger</taxon>
    </lineage>
</organism>
<accession>A0A9Q1D8S5</accession>
<dbReference type="GO" id="GO:0016197">
    <property type="term" value="P:endosomal transport"/>
    <property type="evidence" value="ECO:0007669"/>
    <property type="project" value="TreeGrafter"/>
</dbReference>
<evidence type="ECO:0000256" key="4">
    <source>
        <dbReference type="ARBA" id="ARBA00022553"/>
    </source>
</evidence>
<feature type="domain" description="FYVE-type" evidence="12">
    <location>
        <begin position="508"/>
        <end position="566"/>
    </location>
</feature>
<dbReference type="SMART" id="SM01422">
    <property type="entry name" value="SARA"/>
    <property type="match status" value="1"/>
</dbReference>
<keyword evidence="14" id="KW-1185">Reference proteome</keyword>
<feature type="region of interest" description="Disordered" evidence="11">
    <location>
        <begin position="93"/>
        <end position="124"/>
    </location>
</feature>
<evidence type="ECO:0000256" key="9">
    <source>
        <dbReference type="ARBA" id="ARBA00023136"/>
    </source>
</evidence>
<dbReference type="PANTHER" id="PTHR46319:SF1">
    <property type="entry name" value="ZINC FINGER FYVE DOMAIN-CONTAINING PROTEIN 16"/>
    <property type="match status" value="1"/>
</dbReference>
<dbReference type="Gene3D" id="3.30.40.10">
    <property type="entry name" value="Zinc/RING finger domain, C3HC4 (zinc finger)"/>
    <property type="match status" value="1"/>
</dbReference>
<evidence type="ECO:0000256" key="6">
    <source>
        <dbReference type="ARBA" id="ARBA00022753"/>
    </source>
</evidence>
<keyword evidence="8" id="KW-0862">Zinc</keyword>
<dbReference type="SMART" id="SM01421">
    <property type="entry name" value="DUF3480"/>
    <property type="match status" value="1"/>
</dbReference>
<comment type="subcellular location">
    <subcellularLocation>
        <location evidence="2">Cytoplasm</location>
    </subcellularLocation>
    <subcellularLocation>
        <location evidence="1">Early endosome membrane</location>
    </subcellularLocation>
</comment>
<dbReference type="CDD" id="cd15729">
    <property type="entry name" value="FYVE_endofin"/>
    <property type="match status" value="1"/>
</dbReference>
<dbReference type="Gene3D" id="3.30.500.40">
    <property type="match status" value="1"/>
</dbReference>
<dbReference type="Gene3D" id="4.10.720.10">
    <property type="entry name" value="Smad anchor for receptor activation, Smad-binding domain"/>
    <property type="match status" value="1"/>
</dbReference>
<dbReference type="GO" id="GO:0031901">
    <property type="term" value="C:early endosome membrane"/>
    <property type="evidence" value="ECO:0007669"/>
    <property type="project" value="UniProtKB-SubCell"/>
</dbReference>
<reference evidence="13" key="1">
    <citation type="journal article" date="2023" name="Science">
        <title>Genome structures resolve the early diversification of teleost fishes.</title>
        <authorList>
            <person name="Parey E."/>
            <person name="Louis A."/>
            <person name="Montfort J."/>
            <person name="Bouchez O."/>
            <person name="Roques C."/>
            <person name="Iampietro C."/>
            <person name="Lluch J."/>
            <person name="Castinel A."/>
            <person name="Donnadieu C."/>
            <person name="Desvignes T."/>
            <person name="Floi Bucao C."/>
            <person name="Jouanno E."/>
            <person name="Wen M."/>
            <person name="Mejri S."/>
            <person name="Dirks R."/>
            <person name="Jansen H."/>
            <person name="Henkel C."/>
            <person name="Chen W.J."/>
            <person name="Zahm M."/>
            <person name="Cabau C."/>
            <person name="Klopp C."/>
            <person name="Thompson A.W."/>
            <person name="Robinson-Rechavi M."/>
            <person name="Braasch I."/>
            <person name="Lecointre G."/>
            <person name="Bobe J."/>
            <person name="Postlethwait J.H."/>
            <person name="Berthelot C."/>
            <person name="Roest Crollius H."/>
            <person name="Guiguen Y."/>
        </authorList>
    </citation>
    <scope>NUCLEOTIDE SEQUENCE</scope>
    <source>
        <strain evidence="13">Concon-B</strain>
    </source>
</reference>
<dbReference type="PROSITE" id="PS50178">
    <property type="entry name" value="ZF_FYVE"/>
    <property type="match status" value="1"/>
</dbReference>
<sequence length="1258" mass="135982">MDSFFRAAVCELDKLLDDFEQNEEEPGCAAAGVMSCSPASSDPPGRHFVPLSPLDVFPPSAGALETVGVALMNGSEAPGPPQRGVKEAVLQNGGSLNHASGGVPDLAEEAGGRNTEEEEEEEEEEDLELGCGAQLDLQGAPLPDAIAILSSGLPRDPPASVVDPAEMDEAGVMDNDGIRLAAEAVPPVFQVQRTFSVDDAVSHLTCRGPVSDPYRGIAKSLSGTLPWVVSLSHVSTAPESSKEARPRPRTIGPKPLPDVPEGFLLERSSVTDLELDAFLKEQCEREGRASEKHADEGFSEMNGDQEGGPVPAEGDEGPESREAGGSGGHGGFDTEPSPTATDDEDSYFSSPSLDPSPCEVLLAGRAVREETLEGPPPSLDPGDGRCHNFGTMRPKQLWFECQSPRTLEARERSEKTHAPPTGELSANHIHAPPPAHEDIPTLPVIGSGHTHQKTYENSSGCDDLSEAPPCSLPSPSHSHCTPDESACPGRERRGRRSLGVKQPSWVPDSQAPSCMHCLQRFTFTRRRHHCRACGKVYCAICCSRKCRLKYLERDARVCLTCYRVIHRERTMSPRGPSPNPSIPSEYCSTVPPLQQDQTSGTLASAPPTVMVPVSVLKHPGNDAFPREQRQVWFADGLLPNGQVADTTRLASGGKRSAAEPSSVTAEPPVAQETLGAQAKDPQGDRPSGGPTEAPGGQGVVDERPPASGPWDYSLLARVAGCVERSSSLLPEEEEGLPPLLFITEEEQGGDVQVQVRPSPSQILRLLEEGGPRPLTFVLNANLLVNVKLVTYCDKKCWCFSSNGLRGVGQQELVLMLQRLPGEGAVPRDIFSLYIRVYQDAQRGRFVEDLGSVTLEGSFLGSGEHGGFLFFCPNHQPLGGLSVPPPPFLCGLLIHRLEVPWAKVFPLRLQLRLGAEYSVYPSPVVSVRSRKAVYRETGHTIMNLLSDLRNFQYSLAMVEGLQVHMEMGNSYILIPKARFTQMLKVVNSSNEHVISVGAGFSPEADSHLVCFQNEDGNYQTQANSMLGRTRTVTGASFVVFNGALKASSGFIAKSSIVEDGLMVQITPDTMEGLRQALREQRDFQILCGRTDSTETRENVNVRWVDRPLLANAGMTSPVDGRSLQEALRLRMEQNAEFQKDGKTIKCTEVFYLPKAPDCPVSAPPSLFCRLQQEIATATCAALCPNLTALKDRGINFLGLRISSDNDMVEYQAGSGGHALPQSYMNHLDGALIPIIHGRTSSIPPQPSDMELLFYITQTV</sequence>
<dbReference type="FunFam" id="3.30.1360.220:FF:000001">
    <property type="entry name" value="Zinc finger, FYVE domain-containing 9a"/>
    <property type="match status" value="1"/>
</dbReference>
<feature type="region of interest" description="Disordered" evidence="11">
    <location>
        <begin position="410"/>
        <end position="438"/>
    </location>
</feature>
<dbReference type="EMBL" id="JAFJMO010000011">
    <property type="protein sequence ID" value="KAJ8262963.1"/>
    <property type="molecule type" value="Genomic_DNA"/>
</dbReference>
<evidence type="ECO:0000256" key="10">
    <source>
        <dbReference type="PROSITE-ProRule" id="PRU00091"/>
    </source>
</evidence>
<evidence type="ECO:0000256" key="3">
    <source>
        <dbReference type="ARBA" id="ARBA00022490"/>
    </source>
</evidence>
<feature type="region of interest" description="Disordered" evidence="11">
    <location>
        <begin position="235"/>
        <end position="261"/>
    </location>
</feature>
<evidence type="ECO:0000313" key="13">
    <source>
        <dbReference type="EMBL" id="KAJ8262963.1"/>
    </source>
</evidence>
<dbReference type="PANTHER" id="PTHR46319">
    <property type="entry name" value="ZINC FINGER FYVE DOMAIN-CONTAINING PROTEIN"/>
    <property type="match status" value="1"/>
</dbReference>
<name>A0A9Q1D8S5_CONCO</name>
<feature type="region of interest" description="Disordered" evidence="11">
    <location>
        <begin position="284"/>
        <end position="358"/>
    </location>
</feature>
<dbReference type="Pfam" id="PF01363">
    <property type="entry name" value="FYVE"/>
    <property type="match status" value="1"/>
</dbReference>
<keyword evidence="5" id="KW-0479">Metal-binding</keyword>
<evidence type="ECO:0000256" key="7">
    <source>
        <dbReference type="ARBA" id="ARBA00022771"/>
    </source>
</evidence>
<dbReference type="InterPro" id="IPR024608">
    <property type="entry name" value="SARA-like_SBD"/>
</dbReference>
<feature type="region of interest" description="Disordered" evidence="11">
    <location>
        <begin position="649"/>
        <end position="668"/>
    </location>
</feature>
<evidence type="ECO:0000256" key="5">
    <source>
        <dbReference type="ARBA" id="ARBA00022723"/>
    </source>
</evidence>
<keyword evidence="9" id="KW-0472">Membrane</keyword>
<dbReference type="InterPro" id="IPR022557">
    <property type="entry name" value="SARA-like_C"/>
</dbReference>
<proteinExistence type="predicted"/>
<dbReference type="SMART" id="SM00064">
    <property type="entry name" value="FYVE"/>
    <property type="match status" value="1"/>
</dbReference>
<dbReference type="GO" id="GO:0005829">
    <property type="term" value="C:cytosol"/>
    <property type="evidence" value="ECO:0007669"/>
    <property type="project" value="UniProtKB-ARBA"/>
</dbReference>
<dbReference type="Pfam" id="PF11409">
    <property type="entry name" value="SARA"/>
    <property type="match status" value="1"/>
</dbReference>
<keyword evidence="4" id="KW-0597">Phosphoprotein</keyword>
<gene>
    <name evidence="13" type="ORF">COCON_G00154200</name>
</gene>
<dbReference type="Proteomes" id="UP001152803">
    <property type="component" value="Unassembled WGS sequence"/>
</dbReference>
<dbReference type="SUPFAM" id="SSF57903">
    <property type="entry name" value="FYVE/PHD zinc finger"/>
    <property type="match status" value="1"/>
</dbReference>
<evidence type="ECO:0000313" key="14">
    <source>
        <dbReference type="Proteomes" id="UP001152803"/>
    </source>
</evidence>
<evidence type="ECO:0000259" key="12">
    <source>
        <dbReference type="PROSITE" id="PS50178"/>
    </source>
</evidence>
<protein>
    <recommendedName>
        <fullName evidence="12">FYVE-type domain-containing protein</fullName>
    </recommendedName>
</protein>
<keyword evidence="7 10" id="KW-0863">Zinc-finger</keyword>
<dbReference type="GO" id="GO:0005545">
    <property type="term" value="F:1-phosphatidylinositol binding"/>
    <property type="evidence" value="ECO:0007669"/>
    <property type="project" value="UniProtKB-ARBA"/>
</dbReference>
<dbReference type="FunFam" id="3.30.40.10:FF:000084">
    <property type="entry name" value="Zinc finger, FYVE domain-containing 9b"/>
    <property type="match status" value="1"/>
</dbReference>
<feature type="region of interest" description="Disordered" evidence="11">
    <location>
        <begin position="674"/>
        <end position="706"/>
    </location>
</feature>
<feature type="region of interest" description="Disordered" evidence="11">
    <location>
        <begin position="450"/>
        <end position="504"/>
    </location>
</feature>
<dbReference type="Pfam" id="PF11979">
    <property type="entry name" value="SARA_C"/>
    <property type="match status" value="1"/>
</dbReference>
<dbReference type="InterPro" id="IPR000306">
    <property type="entry name" value="Znf_FYVE"/>
</dbReference>
<dbReference type="OrthoDB" id="5872154at2759"/>
<evidence type="ECO:0000256" key="8">
    <source>
        <dbReference type="ARBA" id="ARBA00022833"/>
    </source>
</evidence>
<evidence type="ECO:0000256" key="1">
    <source>
        <dbReference type="ARBA" id="ARBA00004146"/>
    </source>
</evidence>
<evidence type="ECO:0000256" key="2">
    <source>
        <dbReference type="ARBA" id="ARBA00004496"/>
    </source>
</evidence>
<comment type="caution">
    <text evidence="13">The sequence shown here is derived from an EMBL/GenBank/DDBJ whole genome shotgun (WGS) entry which is preliminary data.</text>
</comment>
<dbReference type="InterPro" id="IPR013083">
    <property type="entry name" value="Znf_RING/FYVE/PHD"/>
</dbReference>
<dbReference type="AlphaFoldDB" id="A0A9Q1D8S5"/>
<dbReference type="InterPro" id="IPR017455">
    <property type="entry name" value="Znf_FYVE-rel"/>
</dbReference>
<dbReference type="InterPro" id="IPR011011">
    <property type="entry name" value="Znf_FYVE_PHD"/>
</dbReference>
<dbReference type="InterPro" id="IPR037145">
    <property type="entry name" value="SARA_Smad-bd_sf"/>
</dbReference>
<keyword evidence="6" id="KW-0967">Endosome</keyword>
<feature type="compositionally biased region" description="Basic and acidic residues" evidence="11">
    <location>
        <begin position="284"/>
        <end position="296"/>
    </location>
</feature>
<keyword evidence="3" id="KW-0963">Cytoplasm</keyword>
<feature type="region of interest" description="Disordered" evidence="11">
    <location>
        <begin position="570"/>
        <end position="605"/>
    </location>
</feature>
<dbReference type="GO" id="GO:0008270">
    <property type="term" value="F:zinc ion binding"/>
    <property type="evidence" value="ECO:0007669"/>
    <property type="project" value="UniProtKB-KW"/>
</dbReference>
<dbReference type="Gene3D" id="3.30.1360.220">
    <property type="entry name" value="Domain of unknown function (DUF3480), N-terminal subdomain"/>
    <property type="match status" value="1"/>
</dbReference>
<feature type="compositionally biased region" description="Polar residues" evidence="11">
    <location>
        <begin position="591"/>
        <end position="602"/>
    </location>
</feature>
<evidence type="ECO:0000256" key="11">
    <source>
        <dbReference type="SAM" id="MobiDB-lite"/>
    </source>
</evidence>